<dbReference type="STRING" id="644548.SCNU_05331"/>
<dbReference type="SUPFAM" id="SSF47336">
    <property type="entry name" value="ACP-like"/>
    <property type="match status" value="1"/>
</dbReference>
<dbReference type="GO" id="GO:0008610">
    <property type="term" value="P:lipid biosynthetic process"/>
    <property type="evidence" value="ECO:0007669"/>
    <property type="project" value="UniProtKB-ARBA"/>
</dbReference>
<dbReference type="Gene3D" id="3.30.559.30">
    <property type="entry name" value="Nonribosomal peptide synthetase, condensation domain"/>
    <property type="match status" value="2"/>
</dbReference>
<evidence type="ECO:0000313" key="6">
    <source>
        <dbReference type="EMBL" id="EGD56250.1"/>
    </source>
</evidence>
<dbReference type="SMART" id="SM00823">
    <property type="entry name" value="PKS_PP"/>
    <property type="match status" value="1"/>
</dbReference>
<proteinExistence type="predicted"/>
<dbReference type="GO" id="GO:0031177">
    <property type="term" value="F:phosphopantetheine binding"/>
    <property type="evidence" value="ECO:0007669"/>
    <property type="project" value="InterPro"/>
</dbReference>
<dbReference type="EMBL" id="AEUD01000003">
    <property type="protein sequence ID" value="EGD56250.1"/>
    <property type="molecule type" value="Genomic_DNA"/>
</dbReference>
<evidence type="ECO:0000256" key="4">
    <source>
        <dbReference type="SAM" id="MobiDB-lite"/>
    </source>
</evidence>
<dbReference type="InterPro" id="IPR042099">
    <property type="entry name" value="ANL_N_sf"/>
</dbReference>
<dbReference type="eggNOG" id="COG1020">
    <property type="taxonomic scope" value="Bacteria"/>
</dbReference>
<dbReference type="InterPro" id="IPR006162">
    <property type="entry name" value="Ppantetheine_attach_site"/>
</dbReference>
<dbReference type="Pfam" id="PF00501">
    <property type="entry name" value="AMP-binding"/>
    <property type="match status" value="1"/>
</dbReference>
<comment type="cofactor">
    <cofactor evidence="1">
        <name>pantetheine 4'-phosphate</name>
        <dbReference type="ChEBI" id="CHEBI:47942"/>
    </cofactor>
</comment>
<dbReference type="PANTHER" id="PTHR45527">
    <property type="entry name" value="NONRIBOSOMAL PEPTIDE SYNTHETASE"/>
    <property type="match status" value="1"/>
</dbReference>
<dbReference type="Pfam" id="PF00668">
    <property type="entry name" value="Condensation"/>
    <property type="match status" value="2"/>
</dbReference>
<dbReference type="Gene3D" id="3.30.300.30">
    <property type="match status" value="1"/>
</dbReference>
<dbReference type="RefSeq" id="WP_009678326.1">
    <property type="nucleotide sequence ID" value="NZ_AEUD01000003.1"/>
</dbReference>
<dbReference type="InterPro" id="IPR036736">
    <property type="entry name" value="ACP-like_sf"/>
</dbReference>
<dbReference type="Gene3D" id="3.30.559.10">
    <property type="entry name" value="Chloramphenicol acetyltransferase-like domain"/>
    <property type="match status" value="2"/>
</dbReference>
<dbReference type="SUPFAM" id="SSF52777">
    <property type="entry name" value="CoA-dependent acyltransferases"/>
    <property type="match status" value="4"/>
</dbReference>
<dbReference type="PROSITE" id="PS00455">
    <property type="entry name" value="AMP_BINDING"/>
    <property type="match status" value="1"/>
</dbReference>
<dbReference type="Gene3D" id="3.40.50.12780">
    <property type="entry name" value="N-terminal domain of ligase-like"/>
    <property type="match status" value="1"/>
</dbReference>
<sequence>MTRLPLNRAQRALWYAQEMLGPDVPMSIAQCLEIDGPLDVQTLMRIVDEVAVDLEISTTRLVGTEQPDLEVGGRPVSVFTDAVVLEDLPDRRAAAERWMTRATTAPFPLDGPLLRCALLDVGPGRRVLYARAHHVLLDGYAAGLFMRHVAYRYRRAVGDAGDDVAPPAPAGPETILDRERRYAGSAREARDRSYWSEVLAEAPEPLVLGDPAAAPAVERHRAGVDLTAPQLNLLRRTADRSGVPAVAVIVAAAALSLSGLREHDTVPLTLVTSARTTARLRSAAGTMSNLLPIWLRHRADDTVDRHLRYVSGTLSEALRHLEFRYERMSAGDEPGLGDRTRSGLAARLGPVLNIVPSPPRITLGDSLRTRFRLLSTGPVADVNINVYPDRTDGLRVEIEANARAHTERAADVLLTGVTTHLAALCAASPDSLVGGLPAAGGAIPSGASPVSDGSSLADGYWRHRHSSRPAVIEGSRVVAYRDLASRAAGVVDLLTRRCRPGDVIAVHSPRSADAVAAAWAIAAAGMCVLPLDPALPLPRRQAILDDARPALVLGRCDDGLADVDLAAVPRADERSVRASSVPPDSPAYLIYTSGTSGTPKGVVVPHRGIAELTAEIDDSYRLESQCRVAHFASPGFDTAIVETLAAALSGAALVVVPPEIRGGGELAALLTAHEVTHLFITPAALATVPVDDARSVTHLIVGGDVCPAPLIRRWAERSTVRCAYGPSETTCSVTMTAPIDAARVRRAVPLGRPMRGVRLQLLDRRLRRVPPGGDGELYVSGPSLALGVLGRPGATAGRFVADPDVAGGRMYRTGDRVRRGFDDELWFLGRADAQVKIRGVRVEPAETDRAVLDSGLVRASATIAHSSAAGRRLHTYVVAMDGVETSTLPGRLRGTLSATLPAACVPAGVTVVDELPLTVNKKLDRVRLPEPVASSSAAYLPPSDEVQATVVEAFAAALGIDRVGIDDDFVDLGGDSLTATTVAAALSAGLGSVVGVRDVLTDGTPRRLAALVRGRTDSVRPSGTSDVVESDDEVPDGPLPLAPAQRNVFVRRHGIDHLVAFTMRVPDGLDRAALRDIVAGLLRRHEMLRSRTFDDGLFDVDPVPDPERWSVDHVDTSSPDWRREYLHRPMDVADRYPLRVGLACADDRSEVAVAFHHLAVDGESLQVLIRDLLGGAGTAVTRGYRGYAVRAVRRATERRDEEISFFAREIDTALPSPLDRVDVRPSRWDPAGTRVRYPLDDAVWSGVIRAAAEHRVTELTIVRAGLASTLARRSGNRVVHIGALCSGRTDSASTDVVGMFVNTVCVVCRVADDHDETIRAVAAAEAGAFGHATTAFAEVVEALGAARPDRHPLFQVMLTVDRPTASGVNPLPVDLAHCDLHMSVVPPSPGAAGCLEVLYPVAMLTPETVDEVVAGLLDVLGSACATVEAR</sequence>
<dbReference type="InterPro" id="IPR000873">
    <property type="entry name" value="AMP-dep_synth/lig_dom"/>
</dbReference>
<dbReference type="Pfam" id="PF00550">
    <property type="entry name" value="PP-binding"/>
    <property type="match status" value="1"/>
</dbReference>
<feature type="domain" description="Carrier" evidence="5">
    <location>
        <begin position="941"/>
        <end position="1016"/>
    </location>
</feature>
<dbReference type="PROSITE" id="PS00012">
    <property type="entry name" value="PHOSPHOPANTETHEINE"/>
    <property type="match status" value="1"/>
</dbReference>
<evidence type="ECO:0000256" key="3">
    <source>
        <dbReference type="ARBA" id="ARBA00022553"/>
    </source>
</evidence>
<dbReference type="InterPro" id="IPR045851">
    <property type="entry name" value="AMP-bd_C_sf"/>
</dbReference>
<keyword evidence="2" id="KW-0596">Phosphopantetheine</keyword>
<keyword evidence="7" id="KW-1185">Reference proteome</keyword>
<dbReference type="GO" id="GO:0003824">
    <property type="term" value="F:catalytic activity"/>
    <property type="evidence" value="ECO:0007669"/>
    <property type="project" value="InterPro"/>
</dbReference>
<dbReference type="GO" id="GO:0043041">
    <property type="term" value="P:amino acid activation for nonribosomal peptide biosynthetic process"/>
    <property type="evidence" value="ECO:0007669"/>
    <property type="project" value="TreeGrafter"/>
</dbReference>
<dbReference type="OrthoDB" id="2472181at2"/>
<feature type="region of interest" description="Disordered" evidence="4">
    <location>
        <begin position="1015"/>
        <end position="1037"/>
    </location>
</feature>
<dbReference type="PROSITE" id="PS50075">
    <property type="entry name" value="CARRIER"/>
    <property type="match status" value="1"/>
</dbReference>
<dbReference type="InterPro" id="IPR009081">
    <property type="entry name" value="PP-bd_ACP"/>
</dbReference>
<dbReference type="UniPathway" id="UPA00011"/>
<dbReference type="Proteomes" id="UP000035065">
    <property type="component" value="Unassembled WGS sequence"/>
</dbReference>
<dbReference type="Gene3D" id="1.10.1200.10">
    <property type="entry name" value="ACP-like"/>
    <property type="match status" value="1"/>
</dbReference>
<dbReference type="SUPFAM" id="SSF56801">
    <property type="entry name" value="Acetyl-CoA synthetase-like"/>
    <property type="match status" value="1"/>
</dbReference>
<keyword evidence="3" id="KW-0597">Phosphoprotein</keyword>
<organism evidence="6 7">
    <name type="scientific">Gordonia neofelifaecis NRRL B-59395</name>
    <dbReference type="NCBI Taxonomy" id="644548"/>
    <lineage>
        <taxon>Bacteria</taxon>
        <taxon>Bacillati</taxon>
        <taxon>Actinomycetota</taxon>
        <taxon>Actinomycetes</taxon>
        <taxon>Mycobacteriales</taxon>
        <taxon>Gordoniaceae</taxon>
        <taxon>Gordonia</taxon>
    </lineage>
</organism>
<evidence type="ECO:0000259" key="5">
    <source>
        <dbReference type="PROSITE" id="PS50075"/>
    </source>
</evidence>
<dbReference type="InterPro" id="IPR001242">
    <property type="entry name" value="Condensation_dom"/>
</dbReference>
<dbReference type="GO" id="GO:0005737">
    <property type="term" value="C:cytoplasm"/>
    <property type="evidence" value="ECO:0007669"/>
    <property type="project" value="TreeGrafter"/>
</dbReference>
<gene>
    <name evidence="6" type="ORF">SCNU_05331</name>
</gene>
<dbReference type="InterPro" id="IPR010071">
    <property type="entry name" value="AA_adenyl_dom"/>
</dbReference>
<evidence type="ECO:0000313" key="7">
    <source>
        <dbReference type="Proteomes" id="UP000035065"/>
    </source>
</evidence>
<evidence type="ECO:0000256" key="2">
    <source>
        <dbReference type="ARBA" id="ARBA00022450"/>
    </source>
</evidence>
<accession>F1YGV2</accession>
<reference evidence="6 7" key="1">
    <citation type="journal article" date="2011" name="J. Bacteriol.">
        <title>Draft Genome Sequence of Gordonia neofelifaecis NRRL B-59395, a Cholesterol-Degrading Actinomycete.</title>
        <authorList>
            <person name="Ge F."/>
            <person name="Li W."/>
            <person name="Chen G."/>
            <person name="Liu Y."/>
            <person name="Zhang G."/>
            <person name="Yong B."/>
            <person name="Wang Q."/>
            <person name="Wang N."/>
            <person name="Huang Z."/>
            <person name="Li W."/>
            <person name="Wang J."/>
            <person name="Wu C."/>
            <person name="Xie Q."/>
            <person name="Liu G."/>
        </authorList>
    </citation>
    <scope>NUCLEOTIDE SEQUENCE [LARGE SCALE GENOMIC DNA]</scope>
    <source>
        <strain evidence="6 7">NRRL B-59395</strain>
    </source>
</reference>
<name>F1YGV2_9ACTN</name>
<dbReference type="InterPro" id="IPR020806">
    <property type="entry name" value="PKS_PP-bd"/>
</dbReference>
<dbReference type="InterPro" id="IPR020845">
    <property type="entry name" value="AMP-binding_CS"/>
</dbReference>
<protein>
    <submittedName>
        <fullName evidence="6">Non-ribosomal peptide synthetase</fullName>
    </submittedName>
</protein>
<dbReference type="PANTHER" id="PTHR45527:SF1">
    <property type="entry name" value="FATTY ACID SYNTHASE"/>
    <property type="match status" value="1"/>
</dbReference>
<dbReference type="NCBIfam" id="TIGR01733">
    <property type="entry name" value="AA-adenyl-dom"/>
    <property type="match status" value="1"/>
</dbReference>
<comment type="caution">
    <text evidence="6">The sequence shown here is derived from an EMBL/GenBank/DDBJ whole genome shotgun (WGS) entry which is preliminary data.</text>
</comment>
<dbReference type="InterPro" id="IPR023213">
    <property type="entry name" value="CAT-like_dom_sf"/>
</dbReference>
<dbReference type="GO" id="GO:0044550">
    <property type="term" value="P:secondary metabolite biosynthetic process"/>
    <property type="evidence" value="ECO:0007669"/>
    <property type="project" value="TreeGrafter"/>
</dbReference>
<evidence type="ECO:0000256" key="1">
    <source>
        <dbReference type="ARBA" id="ARBA00001957"/>
    </source>
</evidence>